<dbReference type="InParanoid" id="Q5JF24"/>
<sequence>MGENMEKVGSSNITTAEEGSKLTLAKKQKIRKFRGILGKASEETILWAIKEAEEL</sequence>
<organism evidence="1 2">
    <name type="scientific">Thermococcus kodakarensis (strain ATCC BAA-918 / JCM 12380 / KOD1)</name>
    <name type="common">Pyrococcus kodakaraensis (strain KOD1)</name>
    <dbReference type="NCBI Taxonomy" id="69014"/>
    <lineage>
        <taxon>Archaea</taxon>
        <taxon>Methanobacteriati</taxon>
        <taxon>Methanobacteriota</taxon>
        <taxon>Thermococci</taxon>
        <taxon>Thermococcales</taxon>
        <taxon>Thermococcaceae</taxon>
        <taxon>Thermococcus</taxon>
    </lineage>
</organism>
<proteinExistence type="predicted"/>
<dbReference type="HOGENOM" id="CLU_3021164_0_0_2"/>
<name>Q5JF24_THEKO</name>
<dbReference type="AlphaFoldDB" id="Q5JF24"/>
<dbReference type="PATRIC" id="fig|69014.16.peg.531"/>
<evidence type="ECO:0000313" key="1">
    <source>
        <dbReference type="EMBL" id="BAD84732.1"/>
    </source>
</evidence>
<dbReference type="Proteomes" id="UP000000536">
    <property type="component" value="Chromosome"/>
</dbReference>
<protein>
    <submittedName>
        <fullName evidence="1">Uncharacterized protein</fullName>
    </submittedName>
</protein>
<evidence type="ECO:0000313" key="2">
    <source>
        <dbReference type="Proteomes" id="UP000000536"/>
    </source>
</evidence>
<accession>Q5JF24</accession>
<gene>
    <name evidence="1" type="ordered locus">TK0543</name>
</gene>
<reference evidence="1 2" key="1">
    <citation type="journal article" date="2005" name="Genome Res.">
        <title>Complete genome sequence of the hyperthermophilic archaeon Thermococcus kodakaraensis KOD1 and comparison with Pyrococcus genomes.</title>
        <authorList>
            <person name="Fukui T."/>
            <person name="Atomi H."/>
            <person name="Kanai T."/>
            <person name="Matsumi R."/>
            <person name="Fujiwara S."/>
            <person name="Imanaka T."/>
        </authorList>
    </citation>
    <scope>NUCLEOTIDE SEQUENCE [LARGE SCALE GENOMIC DNA]</scope>
    <source>
        <strain evidence="2">ATCC BAA-918 / JCM 12380 / KOD1</strain>
    </source>
</reference>
<dbReference type="KEGG" id="tko:TK0543"/>
<keyword evidence="2" id="KW-1185">Reference proteome</keyword>
<dbReference type="EnsemblBacteria" id="BAD84732">
    <property type="protein sequence ID" value="BAD84732"/>
    <property type="gene ID" value="TK0543"/>
</dbReference>
<dbReference type="STRING" id="69014.TK0543"/>
<dbReference type="EMBL" id="AP006878">
    <property type="protein sequence ID" value="BAD84732.1"/>
    <property type="molecule type" value="Genomic_DNA"/>
</dbReference>